<dbReference type="Pfam" id="PF07396">
    <property type="entry name" value="Porin_O_P"/>
    <property type="match status" value="1"/>
</dbReference>
<evidence type="ECO:0000256" key="1">
    <source>
        <dbReference type="SAM" id="SignalP"/>
    </source>
</evidence>
<comment type="caution">
    <text evidence="2">The sequence shown here is derived from an EMBL/GenBank/DDBJ whole genome shotgun (WGS) entry which is preliminary data.</text>
</comment>
<protein>
    <recommendedName>
        <fullName evidence="3">Porin</fullName>
    </recommendedName>
</protein>
<name>A0A7V5PQG0_CALAY</name>
<evidence type="ECO:0000313" key="2">
    <source>
        <dbReference type="EMBL" id="HHJ53347.1"/>
    </source>
</evidence>
<dbReference type="EMBL" id="DROD01000584">
    <property type="protein sequence ID" value="HHJ53347.1"/>
    <property type="molecule type" value="Genomic_DNA"/>
</dbReference>
<gene>
    <name evidence="2" type="ORF">ENJ89_09155</name>
</gene>
<organism evidence="2">
    <name type="scientific">Caldithrix abyssi</name>
    <dbReference type="NCBI Taxonomy" id="187145"/>
    <lineage>
        <taxon>Bacteria</taxon>
        <taxon>Pseudomonadati</taxon>
        <taxon>Calditrichota</taxon>
        <taxon>Calditrichia</taxon>
        <taxon>Calditrichales</taxon>
        <taxon>Calditrichaceae</taxon>
        <taxon>Caldithrix</taxon>
    </lineage>
</organism>
<dbReference type="InterPro" id="IPR010870">
    <property type="entry name" value="Porin_O/P"/>
</dbReference>
<dbReference type="AlphaFoldDB" id="A0A7V5PQG0"/>
<proteinExistence type="predicted"/>
<dbReference type="SUPFAM" id="SSF56935">
    <property type="entry name" value="Porins"/>
    <property type="match status" value="1"/>
</dbReference>
<feature type="signal peptide" evidence="1">
    <location>
        <begin position="1"/>
        <end position="23"/>
    </location>
</feature>
<evidence type="ECO:0008006" key="3">
    <source>
        <dbReference type="Google" id="ProtNLM"/>
    </source>
</evidence>
<dbReference type="InterPro" id="IPR023614">
    <property type="entry name" value="Porin_dom_sf"/>
</dbReference>
<dbReference type="Proteomes" id="UP000886124">
    <property type="component" value="Unassembled WGS sequence"/>
</dbReference>
<sequence length="408" mass="46251">MIGKKGALLIVLFLLLAAGMVQAQQRVSEGGTEWDNGIIKFKSKDGKFALRYDVRAFINGAVFFENKNKGKLSNGTHLRKGRFALKTRLWSVWKMEWDMDIAEGVVEVKDMFLAYEGFENSSIKFGNFKMPFGLEILTSSRYIPFAERAYNALAFKMGRRMALQYARWGEMWNVRAALFGQTFDTKKNKTKDETGGGLAVRVAAAPIQRDDLIVHAGAAYSITNPDDETDIEEFKSEPETKIGDVEILDTDLIRDVDNTTRIGVEGAIAYKNFHVQTEYQMVKLARLQDKPEVNLSGGYIYFLWTLTGESRKWNKEEGEFGQLIPKDTKKGAWELGFRYSYLDLSDTKALVLGGMANNYTAGVNWYANPNMVFQLNYTMVQTSQNATGNGFVGNDNFSYIQFMTKFFF</sequence>
<accession>A0A7V5PQG0</accession>
<keyword evidence="1" id="KW-0732">Signal</keyword>
<dbReference type="Gene3D" id="2.40.160.10">
    <property type="entry name" value="Porin"/>
    <property type="match status" value="1"/>
</dbReference>
<feature type="chain" id="PRO_5030959833" description="Porin" evidence="1">
    <location>
        <begin position="24"/>
        <end position="408"/>
    </location>
</feature>
<reference evidence="2" key="1">
    <citation type="journal article" date="2020" name="mSystems">
        <title>Genome- and Community-Level Interaction Insights into Carbon Utilization and Element Cycling Functions of Hydrothermarchaeota in Hydrothermal Sediment.</title>
        <authorList>
            <person name="Zhou Z."/>
            <person name="Liu Y."/>
            <person name="Xu W."/>
            <person name="Pan J."/>
            <person name="Luo Z.H."/>
            <person name="Li M."/>
        </authorList>
    </citation>
    <scope>NUCLEOTIDE SEQUENCE [LARGE SCALE GENOMIC DNA]</scope>
    <source>
        <strain evidence="2">HyVt-527</strain>
    </source>
</reference>